<comment type="caution">
    <text evidence="3">The sequence shown here is derived from an EMBL/GenBank/DDBJ whole genome shotgun (WGS) entry which is preliminary data.</text>
</comment>
<evidence type="ECO:0000313" key="4">
    <source>
        <dbReference type="Proteomes" id="UP000553632"/>
    </source>
</evidence>
<keyword evidence="4" id="KW-1185">Reference proteome</keyword>
<feature type="chain" id="PRO_5036205851" evidence="1">
    <location>
        <begin position="29"/>
        <end position="323"/>
    </location>
</feature>
<feature type="signal peptide" evidence="1">
    <location>
        <begin position="1"/>
        <end position="28"/>
    </location>
</feature>
<reference evidence="4 5" key="1">
    <citation type="submission" date="2020-04" db="EMBL/GenBank/DDBJ databases">
        <title>Perkinsus olseni comparative genomics.</title>
        <authorList>
            <person name="Bogema D.R."/>
        </authorList>
    </citation>
    <scope>NUCLEOTIDE SEQUENCE [LARGE SCALE GENOMIC DNA]</scope>
    <source>
        <strain evidence="2">ATCC PRA-205</strain>
        <strain evidence="3 4">ATCC PRA-207</strain>
    </source>
</reference>
<gene>
    <name evidence="2" type="ORF">FOZ62_027212</name>
    <name evidence="3" type="ORF">FOZ63_027449</name>
</gene>
<dbReference type="EMBL" id="JABANM010029577">
    <property type="protein sequence ID" value="KAF4707769.1"/>
    <property type="molecule type" value="Genomic_DNA"/>
</dbReference>
<keyword evidence="1" id="KW-0732">Signal</keyword>
<dbReference type="Proteomes" id="UP000553632">
    <property type="component" value="Unassembled WGS sequence"/>
</dbReference>
<dbReference type="EMBL" id="JABANO010008886">
    <property type="protein sequence ID" value="KAF4747807.1"/>
    <property type="molecule type" value="Genomic_DNA"/>
</dbReference>
<protein>
    <submittedName>
        <fullName evidence="3">Uncharacterized protein</fullName>
    </submittedName>
</protein>
<sequence>MALSNSSLLSAFFGCLLVLYHCVPVVHPSTTVVYRESEVLYAQVSDEVEYLAMPRDWGAVTDLHDAQQLGLSQFQGRFLEAAGSRGATAKKGNLTVYDYYPFHVWAHYNKVVTKAKLFRLQYGETFEYETGVARDGGCFENITLVESSFHPGDPRVREEVPQSVQEEIEQLCANGFSALQPTSSHSVLDGVYSGSRKERTLQLTFRRGELLDVDLTVEEGAGMNRTVIFHPMCNGVFALVKRVERVPESRNTFLILKEVRGSDKTPFAPILRKMGLKKERGYNTRALCNVREHERRHLSGPELREWDRDLPPEFNIELRPRKS</sequence>
<evidence type="ECO:0000256" key="1">
    <source>
        <dbReference type="SAM" id="SignalP"/>
    </source>
</evidence>
<organism evidence="3 4">
    <name type="scientific">Perkinsus olseni</name>
    <name type="common">Perkinsus atlanticus</name>
    <dbReference type="NCBI Taxonomy" id="32597"/>
    <lineage>
        <taxon>Eukaryota</taxon>
        <taxon>Sar</taxon>
        <taxon>Alveolata</taxon>
        <taxon>Perkinsozoa</taxon>
        <taxon>Perkinsea</taxon>
        <taxon>Perkinsida</taxon>
        <taxon>Perkinsidae</taxon>
        <taxon>Perkinsus</taxon>
    </lineage>
</organism>
<evidence type="ECO:0000313" key="5">
    <source>
        <dbReference type="Proteomes" id="UP000574390"/>
    </source>
</evidence>
<dbReference type="Proteomes" id="UP000574390">
    <property type="component" value="Unassembled WGS sequence"/>
</dbReference>
<accession>A0A7J6TSP4</accession>
<evidence type="ECO:0000313" key="3">
    <source>
        <dbReference type="EMBL" id="KAF4747807.1"/>
    </source>
</evidence>
<evidence type="ECO:0000313" key="2">
    <source>
        <dbReference type="EMBL" id="KAF4707769.1"/>
    </source>
</evidence>
<dbReference type="AlphaFoldDB" id="A0A7J6TSP4"/>
<name>A0A7J6TSP4_PEROL</name>
<proteinExistence type="predicted"/>